<name>A0A815J7J6_9BILA</name>
<reference evidence="2" key="1">
    <citation type="submission" date="2021-02" db="EMBL/GenBank/DDBJ databases">
        <authorList>
            <person name="Nowell W R."/>
        </authorList>
    </citation>
    <scope>NUCLEOTIDE SEQUENCE</scope>
</reference>
<evidence type="ECO:0000313" key="2">
    <source>
        <dbReference type="EMBL" id="CAF1374301.1"/>
    </source>
</evidence>
<dbReference type="AlphaFoldDB" id="A0A815J7J6"/>
<dbReference type="OrthoDB" id="10037721at2759"/>
<dbReference type="Proteomes" id="UP000663832">
    <property type="component" value="Unassembled WGS sequence"/>
</dbReference>
<dbReference type="Proteomes" id="UP000663877">
    <property type="component" value="Unassembled WGS sequence"/>
</dbReference>
<comment type="caution">
    <text evidence="2">The sequence shown here is derived from an EMBL/GenBank/DDBJ whole genome shotgun (WGS) entry which is preliminary data.</text>
</comment>
<evidence type="ECO:0000313" key="3">
    <source>
        <dbReference type="Proteomes" id="UP000663832"/>
    </source>
</evidence>
<dbReference type="EMBL" id="CAJNOI010001025">
    <property type="protein sequence ID" value="CAF1374301.1"/>
    <property type="molecule type" value="Genomic_DNA"/>
</dbReference>
<sequence length="130" mass="14996">MIKQKELIYFFLEGAAEEKNDHLAARLVKSVQNAHRIAGYLYIIELAYSVGFKYLSFYEHFPSDGKVTPGIVERVENLFTEYFLKQNGEDIQHCIALDIVERCRDLITRNIEQYKLGCGVVSEPISFATR</sequence>
<evidence type="ECO:0000313" key="4">
    <source>
        <dbReference type="Proteomes" id="UP000663877"/>
    </source>
</evidence>
<gene>
    <name evidence="2" type="ORF">BJG266_LOCUS36205</name>
    <name evidence="1" type="ORF">QVE165_LOCUS29705</name>
</gene>
<organism evidence="2 4">
    <name type="scientific">Adineta steineri</name>
    <dbReference type="NCBI Taxonomy" id="433720"/>
    <lineage>
        <taxon>Eukaryota</taxon>
        <taxon>Metazoa</taxon>
        <taxon>Spiralia</taxon>
        <taxon>Gnathifera</taxon>
        <taxon>Rotifera</taxon>
        <taxon>Eurotatoria</taxon>
        <taxon>Bdelloidea</taxon>
        <taxon>Adinetida</taxon>
        <taxon>Adinetidae</taxon>
        <taxon>Adineta</taxon>
    </lineage>
</organism>
<dbReference type="EMBL" id="CAJNOM010000241">
    <property type="protein sequence ID" value="CAF1273080.1"/>
    <property type="molecule type" value="Genomic_DNA"/>
</dbReference>
<protein>
    <submittedName>
        <fullName evidence="2">Uncharacterized protein</fullName>
    </submittedName>
</protein>
<accession>A0A815J7J6</accession>
<evidence type="ECO:0000313" key="1">
    <source>
        <dbReference type="EMBL" id="CAF1273080.1"/>
    </source>
</evidence>
<keyword evidence="3" id="KW-1185">Reference proteome</keyword>
<proteinExistence type="predicted"/>